<evidence type="ECO:0000259" key="6">
    <source>
        <dbReference type="Pfam" id="PF00916"/>
    </source>
</evidence>
<comment type="subcellular location">
    <subcellularLocation>
        <location evidence="1">Membrane</location>
        <topology evidence="1">Multi-pass membrane protein</topology>
    </subcellularLocation>
</comment>
<evidence type="ECO:0000256" key="2">
    <source>
        <dbReference type="ARBA" id="ARBA00022692"/>
    </source>
</evidence>
<dbReference type="PANTHER" id="PTHR43310">
    <property type="entry name" value="SULFATE TRANSPORTER YBAR-RELATED"/>
    <property type="match status" value="1"/>
</dbReference>
<dbReference type="SUPFAM" id="SSF52091">
    <property type="entry name" value="SpoIIaa-like"/>
    <property type="match status" value="1"/>
</dbReference>
<feature type="transmembrane region" description="Helical" evidence="5">
    <location>
        <begin position="379"/>
        <end position="410"/>
    </location>
</feature>
<feature type="transmembrane region" description="Helical" evidence="5">
    <location>
        <begin position="96"/>
        <end position="118"/>
    </location>
</feature>
<evidence type="ECO:0000256" key="5">
    <source>
        <dbReference type="SAM" id="Phobius"/>
    </source>
</evidence>
<accession>A0A8J3EA52</accession>
<evidence type="ECO:0000313" key="8">
    <source>
        <dbReference type="Proteomes" id="UP000636949"/>
    </source>
</evidence>
<proteinExistence type="predicted"/>
<dbReference type="Proteomes" id="UP000636949">
    <property type="component" value="Unassembled WGS sequence"/>
</dbReference>
<keyword evidence="2 5" id="KW-0812">Transmembrane</keyword>
<evidence type="ECO:0000256" key="3">
    <source>
        <dbReference type="ARBA" id="ARBA00022989"/>
    </source>
</evidence>
<feature type="transmembrane region" description="Helical" evidence="5">
    <location>
        <begin position="322"/>
        <end position="342"/>
    </location>
</feature>
<dbReference type="AlphaFoldDB" id="A0A8J3EA52"/>
<dbReference type="EMBL" id="BMJS01000029">
    <property type="protein sequence ID" value="GGG03912.1"/>
    <property type="molecule type" value="Genomic_DNA"/>
</dbReference>
<feature type="domain" description="SLC26A/SulP transporter" evidence="6">
    <location>
        <begin position="20"/>
        <end position="383"/>
    </location>
</feature>
<evidence type="ECO:0000313" key="7">
    <source>
        <dbReference type="EMBL" id="GGG03912.1"/>
    </source>
</evidence>
<feature type="transmembrane region" description="Helical" evidence="5">
    <location>
        <begin position="21"/>
        <end position="43"/>
    </location>
</feature>
<dbReference type="Pfam" id="PF00916">
    <property type="entry name" value="Sulfate_transp"/>
    <property type="match status" value="1"/>
</dbReference>
<feature type="transmembrane region" description="Helical" evidence="5">
    <location>
        <begin position="192"/>
        <end position="211"/>
    </location>
</feature>
<feature type="transmembrane region" description="Helical" evidence="5">
    <location>
        <begin position="168"/>
        <end position="185"/>
    </location>
</feature>
<dbReference type="GO" id="GO:0016020">
    <property type="term" value="C:membrane"/>
    <property type="evidence" value="ECO:0007669"/>
    <property type="project" value="UniProtKB-SubCell"/>
</dbReference>
<feature type="transmembrane region" description="Helical" evidence="5">
    <location>
        <begin position="49"/>
        <end position="66"/>
    </location>
</feature>
<feature type="transmembrane region" description="Helical" evidence="5">
    <location>
        <begin position="130"/>
        <end position="148"/>
    </location>
</feature>
<dbReference type="Gene3D" id="3.30.750.24">
    <property type="entry name" value="STAS domain"/>
    <property type="match status" value="1"/>
</dbReference>
<reference evidence="7" key="2">
    <citation type="submission" date="2020-09" db="EMBL/GenBank/DDBJ databases">
        <authorList>
            <person name="Sun Q."/>
            <person name="Zhou Y."/>
        </authorList>
    </citation>
    <scope>NUCLEOTIDE SEQUENCE</scope>
    <source>
        <strain evidence="7">CGMCC 1.15758</strain>
    </source>
</reference>
<sequence length="527" mass="57062">MLLQRVNRFLMPNQDGKHMTDFLSGVTVALALIPEAVAFALVAGVNPTVGLYAAFIMCFMTAVFGGRPGMISGATGSMAVVMVSIMLLFPNDSITGMNYLFATVILTGIIQIVIGLLGFGKFIRMLPKSVMVGFVNGLAIVIFLSQLQQFKYTPTGLDHKVWLQGIDLYVMIGLVVLAMLITHFLPKFTKAIPSALTAIIIVTVIALFIPLPGNHILNVGDMIGTGKDIVSHAFSIPHIPFTWHALTIIVPYALILAIIGLSESLMTLTLIDEITKTRGRGNKECIAQGAGNIISGFFKAMGGCAMIGQSMINISSGGRGRLSGITAAVFLLFFIVVAMPLIKIIPLAALVGVMFMVVIETFEWASFKFIRKIPLHDAFIIIVVTVITVMTDLAIAVIVGVILASLVFAWQTAKNIYAETKINTDGSKEYILHGPLFFSSSTRFKSLFTPANDPSEVIIDFKYSRVSDHSAIDAIAYVAECYSNLGKNLHLRHLSLECKELLGKAGNLVEVNVLEDPDYHVATDKLS</sequence>
<dbReference type="CDD" id="cd07042">
    <property type="entry name" value="STAS_SulP_like_sulfate_transporter"/>
    <property type="match status" value="1"/>
</dbReference>
<dbReference type="InterPro" id="IPR052706">
    <property type="entry name" value="Membrane-Transporter-like"/>
</dbReference>
<organism evidence="7 8">
    <name type="scientific">Cysteiniphilum litorale</name>
    <dbReference type="NCBI Taxonomy" id="2056700"/>
    <lineage>
        <taxon>Bacteria</taxon>
        <taxon>Pseudomonadati</taxon>
        <taxon>Pseudomonadota</taxon>
        <taxon>Gammaproteobacteria</taxon>
        <taxon>Thiotrichales</taxon>
        <taxon>Fastidiosibacteraceae</taxon>
        <taxon>Cysteiniphilum</taxon>
    </lineage>
</organism>
<keyword evidence="3 5" id="KW-1133">Transmembrane helix</keyword>
<evidence type="ECO:0000256" key="4">
    <source>
        <dbReference type="ARBA" id="ARBA00023136"/>
    </source>
</evidence>
<dbReference type="InterPro" id="IPR036513">
    <property type="entry name" value="STAS_dom_sf"/>
</dbReference>
<gene>
    <name evidence="7" type="ORF">GCM10010995_21710</name>
</gene>
<feature type="transmembrane region" description="Helical" evidence="5">
    <location>
        <begin position="241"/>
        <end position="261"/>
    </location>
</feature>
<dbReference type="RefSeq" id="WP_373282852.1">
    <property type="nucleotide sequence ID" value="NZ_BMJS01000029.1"/>
</dbReference>
<keyword evidence="4 5" id="KW-0472">Membrane</keyword>
<reference evidence="7" key="1">
    <citation type="journal article" date="2014" name="Int. J. Syst. Evol. Microbiol.">
        <title>Complete genome sequence of Corynebacterium casei LMG S-19264T (=DSM 44701T), isolated from a smear-ripened cheese.</title>
        <authorList>
            <consortium name="US DOE Joint Genome Institute (JGI-PGF)"/>
            <person name="Walter F."/>
            <person name="Albersmeier A."/>
            <person name="Kalinowski J."/>
            <person name="Ruckert C."/>
        </authorList>
    </citation>
    <scope>NUCLEOTIDE SEQUENCE</scope>
    <source>
        <strain evidence="7">CGMCC 1.15758</strain>
    </source>
</reference>
<dbReference type="InterPro" id="IPR011547">
    <property type="entry name" value="SLC26A/SulP_dom"/>
</dbReference>
<feature type="transmembrane region" description="Helical" evidence="5">
    <location>
        <begin position="73"/>
        <end position="90"/>
    </location>
</feature>
<protein>
    <submittedName>
        <fullName evidence="7">Sodium-independent anion transporter</fullName>
    </submittedName>
</protein>
<keyword evidence="8" id="KW-1185">Reference proteome</keyword>
<name>A0A8J3EA52_9GAMM</name>
<evidence type="ECO:0000256" key="1">
    <source>
        <dbReference type="ARBA" id="ARBA00004141"/>
    </source>
</evidence>
<dbReference type="PANTHER" id="PTHR43310:SF1">
    <property type="entry name" value="SULFATE TRANSPORTER YBAR-RELATED"/>
    <property type="match status" value="1"/>
</dbReference>
<comment type="caution">
    <text evidence="7">The sequence shown here is derived from an EMBL/GenBank/DDBJ whole genome shotgun (WGS) entry which is preliminary data.</text>
</comment>